<dbReference type="EMBL" id="UFTD01000002">
    <property type="protein sequence ID" value="SSZ40598.1"/>
    <property type="molecule type" value="Genomic_DNA"/>
</dbReference>
<reference evidence="1 2" key="1">
    <citation type="submission" date="2018-06" db="EMBL/GenBank/DDBJ databases">
        <authorList>
            <consortium name="Pathogen Informatics"/>
            <person name="Doyle S."/>
        </authorList>
    </citation>
    <scope>NUCLEOTIDE SEQUENCE [LARGE SCALE GENOMIC DNA]</scope>
    <source>
        <strain evidence="1 2">NCTC12860</strain>
    </source>
</reference>
<accession>A0A336NIJ4</accession>
<proteinExistence type="predicted"/>
<dbReference type="Proteomes" id="UP000253846">
    <property type="component" value="Unassembled WGS sequence"/>
</dbReference>
<evidence type="ECO:0000313" key="2">
    <source>
        <dbReference type="Proteomes" id="UP000253846"/>
    </source>
</evidence>
<organism evidence="1 2">
    <name type="scientific">Bartonella grahamii</name>
    <dbReference type="NCBI Taxonomy" id="33045"/>
    <lineage>
        <taxon>Bacteria</taxon>
        <taxon>Pseudomonadati</taxon>
        <taxon>Pseudomonadota</taxon>
        <taxon>Alphaproteobacteria</taxon>
        <taxon>Hyphomicrobiales</taxon>
        <taxon>Bartonellaceae</taxon>
        <taxon>Bartonella</taxon>
    </lineage>
</organism>
<name>A0A336NIJ4_BARGR</name>
<dbReference type="AlphaFoldDB" id="A0A336NIJ4"/>
<protein>
    <submittedName>
        <fullName evidence="1">Uncharacterized protein</fullName>
    </submittedName>
</protein>
<gene>
    <name evidence="1" type="ORF">NCTC12860_01747</name>
</gene>
<evidence type="ECO:0000313" key="1">
    <source>
        <dbReference type="EMBL" id="SSZ40598.1"/>
    </source>
</evidence>
<sequence>MRLLPRGDNMQTQVFAILKEAVCQYNKSAPPLEIE</sequence>